<evidence type="ECO:0000256" key="7">
    <source>
        <dbReference type="ARBA" id="ARBA00023098"/>
    </source>
</evidence>
<organism evidence="14">
    <name type="scientific">freshwater metagenome</name>
    <dbReference type="NCBI Taxonomy" id="449393"/>
    <lineage>
        <taxon>unclassified sequences</taxon>
        <taxon>metagenomes</taxon>
        <taxon>ecological metagenomes</taxon>
    </lineage>
</organism>
<feature type="domain" description="3-hydroxyacyl-CoA dehydrogenase NAD binding" evidence="13">
    <location>
        <begin position="6"/>
        <end position="192"/>
    </location>
</feature>
<feature type="domain" description="3-hydroxyacyl-CoA dehydrogenase C-terminal" evidence="12">
    <location>
        <begin position="319"/>
        <end position="411"/>
    </location>
</feature>
<dbReference type="InterPro" id="IPR036291">
    <property type="entry name" value="NAD(P)-bd_dom_sf"/>
</dbReference>
<dbReference type="AlphaFoldDB" id="A0A6J7IY43"/>
<dbReference type="Gene3D" id="1.10.1040.10">
    <property type="entry name" value="N-(1-d-carboxylethyl)-l-norvaline Dehydrogenase, domain 2"/>
    <property type="match status" value="2"/>
</dbReference>
<feature type="domain" description="3-hydroxyacyl-CoA dehydrogenase C-terminal" evidence="12">
    <location>
        <begin position="195"/>
        <end position="295"/>
    </location>
</feature>
<dbReference type="SUPFAM" id="SSF48179">
    <property type="entry name" value="6-phosphogluconate dehydrogenase C-terminal domain-like"/>
    <property type="match status" value="2"/>
</dbReference>
<dbReference type="SUPFAM" id="SSF52096">
    <property type="entry name" value="ClpP/crotonase"/>
    <property type="match status" value="1"/>
</dbReference>
<dbReference type="InterPro" id="IPR008927">
    <property type="entry name" value="6-PGluconate_DH-like_C_sf"/>
</dbReference>
<keyword evidence="6" id="KW-0520">NAD</keyword>
<evidence type="ECO:0000256" key="5">
    <source>
        <dbReference type="ARBA" id="ARBA00023002"/>
    </source>
</evidence>
<dbReference type="PANTHER" id="PTHR23309">
    <property type="entry name" value="3-HYDROXYACYL-COA DEHYROGENASE"/>
    <property type="match status" value="1"/>
</dbReference>
<dbReference type="GO" id="GO:0003857">
    <property type="term" value="F:(3S)-3-hydroxyacyl-CoA dehydrogenase (NAD+) activity"/>
    <property type="evidence" value="ECO:0007669"/>
    <property type="project" value="TreeGrafter"/>
</dbReference>
<evidence type="ECO:0000256" key="9">
    <source>
        <dbReference type="ARBA" id="ARBA00023235"/>
    </source>
</evidence>
<accession>A0A6J7IY43</accession>
<keyword evidence="8" id="KW-0576">Peroxisome</keyword>
<keyword evidence="9" id="KW-0413">Isomerase</keyword>
<dbReference type="InterPro" id="IPR001753">
    <property type="entry name" value="Enoyl-CoA_hydra/iso"/>
</dbReference>
<dbReference type="SUPFAM" id="SSF51735">
    <property type="entry name" value="NAD(P)-binding Rossmann-fold domains"/>
    <property type="match status" value="1"/>
</dbReference>
<keyword evidence="11" id="KW-0511">Multifunctional enzyme</keyword>
<keyword evidence="10" id="KW-0456">Lyase</keyword>
<dbReference type="InterPro" id="IPR006176">
    <property type="entry name" value="3-OHacyl-CoA_DH_NAD-bd"/>
</dbReference>
<dbReference type="UniPathway" id="UPA00659"/>
<sequence>MSFVFKAAVVGAGTMGGQIAQTIAAAGIDVVLKDVKQELVDHGIEVATGVTQKQVGRLVKKGRLSEEDAKAHVAEVVGRIEGTLTYESFGDVDFVIEAVPEKLEIKQAVFAELDAVTPGHAILASNTSGLAISDIAVATVRPDKVVGTHYFFPASVMPLLEIVEGDLTSPETIATTYAFAQATKKQPIVVGEGPGFTVNRILAASMSEIFRAQQEQGLSIQKIDDGLKGKALPMGPFFLMNSLGLDPSLHLQEQMVEEVDEGDTSTSARFFNHARQTELVAQGDLGAKTGDGFYKKDGSSNVEGDADPDIDQLVNLSHLAMVREALLLIEDGDATVRDVDLGMAAGTGLDPKRGILPPLLKCDVEGLDVILERFETAAEEHGDRFDAPPTLRRLVAQGRLGQKSGQGFYAYPQFDETQVAELVKLETREHGVVIAWLDNPPVNSISPAVVQDLQKVWDHVEADGTTRAVVFASASPMSAVFSAGADIKAFTQMDADQGRELMDQAHNVFRRFGHSSIVTVGAINSIAFGGGSELALSMDVRIAAQSAAFGQPEIKLGLIPGFGGTQRLRRLVGQPKALELNLVGDPILADEAYAHGLVNTVVPDHELLDVALNWARRLAGQAPLAVEKIKQVSDVADLVDGIQAEKDAFADIFATDDASEGISAFIDKRDARWTGK</sequence>
<dbReference type="GO" id="GO:0005777">
    <property type="term" value="C:peroxisome"/>
    <property type="evidence" value="ECO:0007669"/>
    <property type="project" value="UniProtKB-SubCell"/>
</dbReference>
<evidence type="ECO:0000256" key="11">
    <source>
        <dbReference type="ARBA" id="ARBA00023268"/>
    </source>
</evidence>
<proteinExistence type="predicted"/>
<name>A0A6J7IY43_9ZZZZ</name>
<dbReference type="Gene3D" id="3.90.226.10">
    <property type="entry name" value="2-enoyl-CoA Hydratase, Chain A, domain 1"/>
    <property type="match status" value="1"/>
</dbReference>
<reference evidence="14" key="1">
    <citation type="submission" date="2020-05" db="EMBL/GenBank/DDBJ databases">
        <authorList>
            <person name="Chiriac C."/>
            <person name="Salcher M."/>
            <person name="Ghai R."/>
            <person name="Kavagutti S V."/>
        </authorList>
    </citation>
    <scope>NUCLEOTIDE SEQUENCE</scope>
</reference>
<dbReference type="GO" id="GO:0070403">
    <property type="term" value="F:NAD+ binding"/>
    <property type="evidence" value="ECO:0007669"/>
    <property type="project" value="InterPro"/>
</dbReference>
<comment type="pathway">
    <text evidence="2">Lipid metabolism; fatty acid beta-oxidation.</text>
</comment>
<keyword evidence="7" id="KW-0443">Lipid metabolism</keyword>
<dbReference type="InterPro" id="IPR013328">
    <property type="entry name" value="6PGD_dom2"/>
</dbReference>
<dbReference type="Gene3D" id="3.40.50.720">
    <property type="entry name" value="NAD(P)-binding Rossmann-like Domain"/>
    <property type="match status" value="1"/>
</dbReference>
<dbReference type="CDD" id="cd06558">
    <property type="entry name" value="crotonase-like"/>
    <property type="match status" value="1"/>
</dbReference>
<dbReference type="Pfam" id="PF00378">
    <property type="entry name" value="ECH_1"/>
    <property type="match status" value="1"/>
</dbReference>
<dbReference type="EMBL" id="CAFBMK010000194">
    <property type="protein sequence ID" value="CAB4935274.1"/>
    <property type="molecule type" value="Genomic_DNA"/>
</dbReference>
<keyword evidence="5" id="KW-0560">Oxidoreductase</keyword>
<dbReference type="GO" id="GO:0016853">
    <property type="term" value="F:isomerase activity"/>
    <property type="evidence" value="ECO:0007669"/>
    <property type="project" value="UniProtKB-KW"/>
</dbReference>
<dbReference type="InterPro" id="IPR029045">
    <property type="entry name" value="ClpP/crotonase-like_dom_sf"/>
</dbReference>
<evidence type="ECO:0000256" key="10">
    <source>
        <dbReference type="ARBA" id="ARBA00023239"/>
    </source>
</evidence>
<evidence type="ECO:0000313" key="14">
    <source>
        <dbReference type="EMBL" id="CAB4935274.1"/>
    </source>
</evidence>
<gene>
    <name evidence="14" type="ORF">UFOPK3564_02610</name>
</gene>
<evidence type="ECO:0000259" key="12">
    <source>
        <dbReference type="Pfam" id="PF00725"/>
    </source>
</evidence>
<evidence type="ECO:0000259" key="13">
    <source>
        <dbReference type="Pfam" id="PF02737"/>
    </source>
</evidence>
<dbReference type="Gene3D" id="1.10.12.10">
    <property type="entry name" value="Lyase 2-enoyl-coa Hydratase, Chain A, domain 2"/>
    <property type="match status" value="1"/>
</dbReference>
<dbReference type="InterPro" id="IPR014748">
    <property type="entry name" value="Enoyl-CoA_hydra_C"/>
</dbReference>
<dbReference type="Pfam" id="PF00725">
    <property type="entry name" value="3HCDH"/>
    <property type="match status" value="2"/>
</dbReference>
<evidence type="ECO:0000256" key="8">
    <source>
        <dbReference type="ARBA" id="ARBA00023140"/>
    </source>
</evidence>
<dbReference type="GO" id="GO:0004300">
    <property type="term" value="F:enoyl-CoA hydratase activity"/>
    <property type="evidence" value="ECO:0007669"/>
    <property type="project" value="UniProtKB-ARBA"/>
</dbReference>
<comment type="subcellular location">
    <subcellularLocation>
        <location evidence="1">Peroxisome</location>
    </subcellularLocation>
</comment>
<dbReference type="Pfam" id="PF02737">
    <property type="entry name" value="3HCDH_N"/>
    <property type="match status" value="1"/>
</dbReference>
<keyword evidence="4" id="KW-0276">Fatty acid metabolism</keyword>
<comment type="subunit">
    <text evidence="3">Monomer.</text>
</comment>
<protein>
    <submittedName>
        <fullName evidence="14">Unannotated protein</fullName>
    </submittedName>
</protein>
<dbReference type="InterPro" id="IPR006108">
    <property type="entry name" value="3HC_DH_C"/>
</dbReference>
<evidence type="ECO:0000256" key="3">
    <source>
        <dbReference type="ARBA" id="ARBA00011245"/>
    </source>
</evidence>
<evidence type="ECO:0000256" key="2">
    <source>
        <dbReference type="ARBA" id="ARBA00005005"/>
    </source>
</evidence>
<evidence type="ECO:0000256" key="1">
    <source>
        <dbReference type="ARBA" id="ARBA00004275"/>
    </source>
</evidence>
<evidence type="ECO:0000256" key="6">
    <source>
        <dbReference type="ARBA" id="ARBA00023027"/>
    </source>
</evidence>
<dbReference type="FunFam" id="3.40.50.720:FF:000009">
    <property type="entry name" value="Fatty oxidation complex, alpha subunit"/>
    <property type="match status" value="1"/>
</dbReference>
<evidence type="ECO:0000256" key="4">
    <source>
        <dbReference type="ARBA" id="ARBA00022832"/>
    </source>
</evidence>
<dbReference type="PANTHER" id="PTHR23309:SF49">
    <property type="entry name" value="PEROXISOMAL BIFUNCTIONAL ENZYME"/>
    <property type="match status" value="1"/>
</dbReference>
<dbReference type="GO" id="GO:0006635">
    <property type="term" value="P:fatty acid beta-oxidation"/>
    <property type="evidence" value="ECO:0007669"/>
    <property type="project" value="UniProtKB-UniPathway"/>
</dbReference>